<sequence length="59" mass="6420">PPPIVSTSQERKTGLSNMATDGYEVIDISYDDPEITPEQEEIIHDSTGNCITTYSDTSG</sequence>
<feature type="non-terminal residue" evidence="1">
    <location>
        <position position="1"/>
    </location>
</feature>
<dbReference type="EMBL" id="JBJQND010000004">
    <property type="protein sequence ID" value="KAL3880985.1"/>
    <property type="molecule type" value="Genomic_DNA"/>
</dbReference>
<keyword evidence="2" id="KW-1185">Reference proteome</keyword>
<protein>
    <submittedName>
        <fullName evidence="1">Uncharacterized protein</fullName>
    </submittedName>
</protein>
<evidence type="ECO:0000313" key="2">
    <source>
        <dbReference type="Proteomes" id="UP001634394"/>
    </source>
</evidence>
<evidence type="ECO:0000313" key="1">
    <source>
        <dbReference type="EMBL" id="KAL3880985.1"/>
    </source>
</evidence>
<reference evidence="1 2" key="1">
    <citation type="submission" date="2024-11" db="EMBL/GenBank/DDBJ databases">
        <title>Chromosome-level genome assembly of the freshwater bivalve Anodonta woodiana.</title>
        <authorList>
            <person name="Chen X."/>
        </authorList>
    </citation>
    <scope>NUCLEOTIDE SEQUENCE [LARGE SCALE GENOMIC DNA]</scope>
    <source>
        <strain evidence="1">MN2024</strain>
        <tissue evidence="1">Gills</tissue>
    </source>
</reference>
<organism evidence="1 2">
    <name type="scientific">Sinanodonta woodiana</name>
    <name type="common">Chinese pond mussel</name>
    <name type="synonym">Anodonta woodiana</name>
    <dbReference type="NCBI Taxonomy" id="1069815"/>
    <lineage>
        <taxon>Eukaryota</taxon>
        <taxon>Metazoa</taxon>
        <taxon>Spiralia</taxon>
        <taxon>Lophotrochozoa</taxon>
        <taxon>Mollusca</taxon>
        <taxon>Bivalvia</taxon>
        <taxon>Autobranchia</taxon>
        <taxon>Heteroconchia</taxon>
        <taxon>Palaeoheterodonta</taxon>
        <taxon>Unionida</taxon>
        <taxon>Unionoidea</taxon>
        <taxon>Unionidae</taxon>
        <taxon>Unioninae</taxon>
        <taxon>Sinanodonta</taxon>
    </lineage>
</organism>
<proteinExistence type="predicted"/>
<accession>A0ABD3X487</accession>
<dbReference type="Proteomes" id="UP001634394">
    <property type="component" value="Unassembled WGS sequence"/>
</dbReference>
<comment type="caution">
    <text evidence="1">The sequence shown here is derived from an EMBL/GenBank/DDBJ whole genome shotgun (WGS) entry which is preliminary data.</text>
</comment>
<dbReference type="AlphaFoldDB" id="A0ABD3X487"/>
<gene>
    <name evidence="1" type="ORF">ACJMK2_033186</name>
</gene>
<name>A0ABD3X487_SINWO</name>
<feature type="non-terminal residue" evidence="1">
    <location>
        <position position="59"/>
    </location>
</feature>